<dbReference type="InterPro" id="IPR036390">
    <property type="entry name" value="WH_DNA-bd_sf"/>
</dbReference>
<gene>
    <name evidence="6" type="ORF">E1298_14935</name>
</gene>
<evidence type="ECO:0000256" key="1">
    <source>
        <dbReference type="ARBA" id="ARBA00009437"/>
    </source>
</evidence>
<dbReference type="InterPro" id="IPR000847">
    <property type="entry name" value="LysR_HTH_N"/>
</dbReference>
<dbReference type="OrthoDB" id="3171102at2"/>
<evidence type="ECO:0000256" key="2">
    <source>
        <dbReference type="ARBA" id="ARBA00023015"/>
    </source>
</evidence>
<dbReference type="Gene3D" id="3.40.190.10">
    <property type="entry name" value="Periplasmic binding protein-like II"/>
    <property type="match status" value="2"/>
</dbReference>
<name>A0A4R5BT98_9ACTN</name>
<proteinExistence type="inferred from homology"/>
<dbReference type="PROSITE" id="PS50931">
    <property type="entry name" value="HTH_LYSR"/>
    <property type="match status" value="1"/>
</dbReference>
<protein>
    <submittedName>
        <fullName evidence="6">LysR family transcriptional regulator</fullName>
    </submittedName>
</protein>
<evidence type="ECO:0000313" key="6">
    <source>
        <dbReference type="EMBL" id="TDD88723.1"/>
    </source>
</evidence>
<dbReference type="InterPro" id="IPR036388">
    <property type="entry name" value="WH-like_DNA-bd_sf"/>
</dbReference>
<accession>A0A4R5BT98</accession>
<evidence type="ECO:0000256" key="3">
    <source>
        <dbReference type="ARBA" id="ARBA00023125"/>
    </source>
</evidence>
<reference evidence="6 7" key="1">
    <citation type="submission" date="2019-03" db="EMBL/GenBank/DDBJ databases">
        <title>Draft genome sequences of novel Actinobacteria.</title>
        <authorList>
            <person name="Sahin N."/>
            <person name="Ay H."/>
            <person name="Saygin H."/>
        </authorList>
    </citation>
    <scope>NUCLEOTIDE SEQUENCE [LARGE SCALE GENOMIC DNA]</scope>
    <source>
        <strain evidence="6 7">H3C3</strain>
    </source>
</reference>
<comment type="caution">
    <text evidence="6">The sequence shown here is derived from an EMBL/GenBank/DDBJ whole genome shotgun (WGS) entry which is preliminary data.</text>
</comment>
<dbReference type="GO" id="GO:0032993">
    <property type="term" value="C:protein-DNA complex"/>
    <property type="evidence" value="ECO:0007669"/>
    <property type="project" value="TreeGrafter"/>
</dbReference>
<dbReference type="Gene3D" id="1.10.10.10">
    <property type="entry name" value="Winged helix-like DNA-binding domain superfamily/Winged helix DNA-binding domain"/>
    <property type="match status" value="1"/>
</dbReference>
<keyword evidence="3" id="KW-0238">DNA-binding</keyword>
<evidence type="ECO:0000256" key="4">
    <source>
        <dbReference type="ARBA" id="ARBA00023163"/>
    </source>
</evidence>
<comment type="similarity">
    <text evidence="1">Belongs to the LysR transcriptional regulatory family.</text>
</comment>
<evidence type="ECO:0000259" key="5">
    <source>
        <dbReference type="PROSITE" id="PS50931"/>
    </source>
</evidence>
<keyword evidence="2" id="KW-0805">Transcription regulation</keyword>
<dbReference type="GO" id="GO:0003700">
    <property type="term" value="F:DNA-binding transcription factor activity"/>
    <property type="evidence" value="ECO:0007669"/>
    <property type="project" value="InterPro"/>
</dbReference>
<dbReference type="Pfam" id="PF00126">
    <property type="entry name" value="HTH_1"/>
    <property type="match status" value="1"/>
</dbReference>
<dbReference type="GO" id="GO:0003677">
    <property type="term" value="F:DNA binding"/>
    <property type="evidence" value="ECO:0007669"/>
    <property type="project" value="UniProtKB-KW"/>
</dbReference>
<dbReference type="PANTHER" id="PTHR30346:SF30">
    <property type="entry name" value="SMALL NEUTRAL PROTEASE REGULATORY PROTEIN"/>
    <property type="match status" value="1"/>
</dbReference>
<keyword evidence="4" id="KW-0804">Transcription</keyword>
<dbReference type="SUPFAM" id="SSF46785">
    <property type="entry name" value="Winged helix' DNA-binding domain"/>
    <property type="match status" value="1"/>
</dbReference>
<dbReference type="Pfam" id="PF03466">
    <property type="entry name" value="LysR_substrate"/>
    <property type="match status" value="1"/>
</dbReference>
<dbReference type="Proteomes" id="UP000294513">
    <property type="component" value="Unassembled WGS sequence"/>
</dbReference>
<dbReference type="RefSeq" id="WP_131893495.1">
    <property type="nucleotide sequence ID" value="NZ_SMKU01000063.1"/>
</dbReference>
<sequence>MELEIRHLRVVLALVDSGSLTGAAAQLGISQPTVSETLRRAERVAGGALFRRGAQGASPTPLGEVVAAHARGVLDSLARLKTAGTALQLSCTPSTLHPYLVVLAPEALGRAVEVHAAPESAAPVDLVADGRAHAVLATDFRGHEHPEVPGVRRTLVAHEPMFVAVAADGPLGERGEVDLADLAGLTWAVTPVRDRRRAYLLDVLTGAGVRARVRTVDFAAAFGLVEMGRVVLPAMPGARPRAGIAFLPLAGAPLAVRTSLFWQADGPLRPDEVARLRARLVVAQHERVERAPHYQRWLGRHPEWRTTPSG</sequence>
<organism evidence="6 7">
    <name type="scientific">Actinomadura rubrisoli</name>
    <dbReference type="NCBI Taxonomy" id="2530368"/>
    <lineage>
        <taxon>Bacteria</taxon>
        <taxon>Bacillati</taxon>
        <taxon>Actinomycetota</taxon>
        <taxon>Actinomycetes</taxon>
        <taxon>Streptosporangiales</taxon>
        <taxon>Thermomonosporaceae</taxon>
        <taxon>Actinomadura</taxon>
    </lineage>
</organism>
<keyword evidence="7" id="KW-1185">Reference proteome</keyword>
<dbReference type="AlphaFoldDB" id="A0A4R5BT98"/>
<dbReference type="EMBL" id="SMKU01000063">
    <property type="protein sequence ID" value="TDD88723.1"/>
    <property type="molecule type" value="Genomic_DNA"/>
</dbReference>
<dbReference type="PANTHER" id="PTHR30346">
    <property type="entry name" value="TRANSCRIPTIONAL DUAL REGULATOR HCAR-RELATED"/>
    <property type="match status" value="1"/>
</dbReference>
<dbReference type="SUPFAM" id="SSF53850">
    <property type="entry name" value="Periplasmic binding protein-like II"/>
    <property type="match status" value="1"/>
</dbReference>
<dbReference type="InterPro" id="IPR005119">
    <property type="entry name" value="LysR_subst-bd"/>
</dbReference>
<feature type="domain" description="HTH lysR-type" evidence="5">
    <location>
        <begin position="3"/>
        <end position="60"/>
    </location>
</feature>
<evidence type="ECO:0000313" key="7">
    <source>
        <dbReference type="Proteomes" id="UP000294513"/>
    </source>
</evidence>